<sequence length="1385" mass="153186">AGSLPSVSEIQTVEVQSGGEVTLLCSNISTYQTQTDWFRVVNRTKPRCISSMFDSGGEASPCHGFNNGFEMSSNTSTVFLKIKQVKLSDSGLYFCGFYIDRNTVIGDATHLNVQGELDGTKNLVTVILGGLTVFFSIAVTVLTVKIRKLQKEESDRISKLTSVFLGGLSAFLIMVIIGLVVKNRKLQSEESDRIAKLTSVFLGGLSAFLVMVIIGLVVKNRKFQSANKEEQNQEQTEIDKINTEKSSQLFKLSSWIPVTLSAIGLRRFISIMTGSLLQCQSLRLWSKAIIFLVRELDGTKNLVTVILGGLTVFFSIAVTVLTVKIRKLQKAADEDLHPKRKKKKPEEEPQMRDPSPWDGQTCNRCHILCSYLDDLTFDIGLVGQHQYWISASVSEPETVEVHPGGEVTLLCSNLTNTESTTFWFRLVQRHKMSCISTMMKPDKKASFCDGFKNGNFDMRFNKSSLSLNIKQVNISDFGLYFCGFFEKGHLHFRVKHLKLRGSDEPHVDLNSQCAKESDRMSKLTSVFLGGLSAFLVMVIIGLVVKNRKIQSGELDGTKNLVTVILGGLTVFFSIAVTVLTVKIRKLQKEPEGITKLLIMILGGLTVFFAIVIIVLVVQNCKLRKAARAEQNTQADESAIHGDYEVSNGVTKQTPLMFDGVTTLTIVILGALMLFLIIIVICLVVKIRTFPKASLGNKYHGSFPVLESYLKVQGKIVEKFKKFVMEPLIGKALGSTVHDVGKHMKMARRPVEPLWKLTVQTEALWKSDQKLGIQTTEIRVGISRECRHKETQRVQVGLWQRQVTGTHRVQGGHWQGPHGLEADCPQGQPTGAQSVQAPCQRTQPDGESDDGVSGTANGESAAGVGWATNGEDPDGTAGGSIELDNTVPGALGSTVPDVGTPLPQCPSFDPMKMARLVNNTQPCCISSMYTSTEPAKFCDGYENGKIEVRSNTSTLFLKIKQVDLSDSGLYFCGYLITKNPLILDATYLQVQEVFSGTIQSLILGGLIVFLVIVVFCLAVKIKKLQKAHGEEQTQPHNKLCEMSDGKRCHSQSQGSDDVNYAAVTFHRRTKKNPGLHQKKWRLFILLPDRLRKHLELELEVKLNILTQKCCCCFILSSLLLVSGWISVSGSESQVVEVQSGENVLLRCSNISKSPTHAFWSRLVNRTEISCISSTYGSYDSVNFCDGLKTRKFEMGSNISTVSLKIQQVDLSDSGMYFCGFYTGGHTLMNVIHLNVLKVQGDDKSYDDAEDECKRGSDGITKMTRGLLSSLAVFLSMVIIGLVVKNRELQTGDDKSYNDKDECKEESDRITKMTSVILGVATVFLIVVIIVLIIKVRKLQTAQNEEQSPAADELNYAALSFHPKAKENRRPVSERELEPNVVYAATR</sequence>
<evidence type="ECO:0000313" key="2">
    <source>
        <dbReference type="Proteomes" id="UP000831701"/>
    </source>
</evidence>
<comment type="caution">
    <text evidence="1">The sequence shown here is derived from an EMBL/GenBank/DDBJ whole genome shotgun (WGS) entry which is preliminary data.</text>
</comment>
<reference evidence="1" key="1">
    <citation type="submission" date="2022-04" db="EMBL/GenBank/DDBJ databases">
        <title>Jade perch genome.</title>
        <authorList>
            <person name="Chao B."/>
        </authorList>
    </citation>
    <scope>NUCLEOTIDE SEQUENCE</scope>
    <source>
        <strain evidence="1">CB-2022</strain>
    </source>
</reference>
<organism evidence="1 2">
    <name type="scientific">Scortum barcoo</name>
    <name type="common">barcoo grunter</name>
    <dbReference type="NCBI Taxonomy" id="214431"/>
    <lineage>
        <taxon>Eukaryota</taxon>
        <taxon>Metazoa</taxon>
        <taxon>Chordata</taxon>
        <taxon>Craniata</taxon>
        <taxon>Vertebrata</taxon>
        <taxon>Euteleostomi</taxon>
        <taxon>Actinopterygii</taxon>
        <taxon>Neopterygii</taxon>
        <taxon>Teleostei</taxon>
        <taxon>Neoteleostei</taxon>
        <taxon>Acanthomorphata</taxon>
        <taxon>Eupercaria</taxon>
        <taxon>Centrarchiformes</taxon>
        <taxon>Terapontoidei</taxon>
        <taxon>Terapontidae</taxon>
        <taxon>Scortum</taxon>
    </lineage>
</organism>
<gene>
    <name evidence="1" type="ORF">L3Q82_017034</name>
</gene>
<dbReference type="EMBL" id="CM041532">
    <property type="protein sequence ID" value="KAI3376599.1"/>
    <property type="molecule type" value="Genomic_DNA"/>
</dbReference>
<accession>A0ACB8XA32</accession>
<keyword evidence="2" id="KW-1185">Reference proteome</keyword>
<dbReference type="Proteomes" id="UP000831701">
    <property type="component" value="Chromosome 2"/>
</dbReference>
<evidence type="ECO:0000313" key="1">
    <source>
        <dbReference type="EMBL" id="KAI3376599.1"/>
    </source>
</evidence>
<name>A0ACB8XA32_9TELE</name>
<protein>
    <submittedName>
        <fullName evidence="1">Uncharacterized protein</fullName>
    </submittedName>
</protein>
<feature type="non-terminal residue" evidence="1">
    <location>
        <position position="1"/>
    </location>
</feature>
<proteinExistence type="predicted"/>